<dbReference type="EMBL" id="AYLO01000067">
    <property type="protein sequence ID" value="ESS72114.1"/>
    <property type="molecule type" value="Genomic_DNA"/>
</dbReference>
<dbReference type="SUPFAM" id="SSF88659">
    <property type="entry name" value="Sigma3 and sigma4 domains of RNA polymerase sigma factors"/>
    <property type="match status" value="1"/>
</dbReference>
<dbReference type="NCBIfam" id="TIGR02937">
    <property type="entry name" value="sigma70-ECF"/>
    <property type="match status" value="1"/>
</dbReference>
<dbReference type="InterPro" id="IPR007627">
    <property type="entry name" value="RNA_pol_sigma70_r2"/>
</dbReference>
<reference evidence="7 8" key="1">
    <citation type="journal article" date="2013" name="Genome Announc.">
        <title>Draft Genome Sequence of the Methanotrophic Gammaproteobacterium Methyloglobulus morosus DSM 22980 Strain KoM1.</title>
        <authorList>
            <person name="Poehlein A."/>
            <person name="Deutzmann J.S."/>
            <person name="Daniel R."/>
            <person name="Simeonova D.D."/>
        </authorList>
    </citation>
    <scope>NUCLEOTIDE SEQUENCE [LARGE SCALE GENOMIC DNA]</scope>
    <source>
        <strain evidence="7 8">KoM1</strain>
    </source>
</reference>
<comment type="similarity">
    <text evidence="1">Belongs to the sigma-70 factor family. ECF subfamily.</text>
</comment>
<dbReference type="InterPro" id="IPR013325">
    <property type="entry name" value="RNA_pol_sigma_r2"/>
</dbReference>
<keyword evidence="4" id="KW-0804">Transcription</keyword>
<dbReference type="GO" id="GO:0016987">
    <property type="term" value="F:sigma factor activity"/>
    <property type="evidence" value="ECO:0007669"/>
    <property type="project" value="UniProtKB-KW"/>
</dbReference>
<dbReference type="STRING" id="1116472.MGMO_70c00090"/>
<dbReference type="InterPro" id="IPR013324">
    <property type="entry name" value="RNA_pol_sigma_r3/r4-like"/>
</dbReference>
<evidence type="ECO:0000256" key="1">
    <source>
        <dbReference type="ARBA" id="ARBA00010641"/>
    </source>
</evidence>
<protein>
    <submittedName>
        <fullName evidence="7">RNA polymerase, sigma-24 subunit, ECF subfamily</fullName>
    </submittedName>
</protein>
<evidence type="ECO:0000256" key="2">
    <source>
        <dbReference type="ARBA" id="ARBA00023015"/>
    </source>
</evidence>
<evidence type="ECO:0000256" key="3">
    <source>
        <dbReference type="ARBA" id="ARBA00023082"/>
    </source>
</evidence>
<dbReference type="InterPro" id="IPR014284">
    <property type="entry name" value="RNA_pol_sigma-70_dom"/>
</dbReference>
<dbReference type="Proteomes" id="UP000017842">
    <property type="component" value="Unassembled WGS sequence"/>
</dbReference>
<keyword evidence="2" id="KW-0805">Transcription regulation</keyword>
<dbReference type="GO" id="GO:0006352">
    <property type="term" value="P:DNA-templated transcription initiation"/>
    <property type="evidence" value="ECO:0007669"/>
    <property type="project" value="InterPro"/>
</dbReference>
<dbReference type="Gene3D" id="1.10.10.10">
    <property type="entry name" value="Winged helix-like DNA-binding domain superfamily/Winged helix DNA-binding domain"/>
    <property type="match status" value="1"/>
</dbReference>
<dbReference type="eggNOG" id="COG1595">
    <property type="taxonomic scope" value="Bacteria"/>
</dbReference>
<dbReference type="Pfam" id="PF04542">
    <property type="entry name" value="Sigma70_r2"/>
    <property type="match status" value="1"/>
</dbReference>
<dbReference type="Gene3D" id="1.10.1740.10">
    <property type="match status" value="1"/>
</dbReference>
<dbReference type="PANTHER" id="PTHR43133:SF63">
    <property type="entry name" value="RNA POLYMERASE SIGMA FACTOR FECI-RELATED"/>
    <property type="match status" value="1"/>
</dbReference>
<feature type="domain" description="RNA polymerase sigma factor 70 region 4 type 2" evidence="6">
    <location>
        <begin position="105"/>
        <end position="157"/>
    </location>
</feature>
<sequence length="175" mass="19873">MNADISALYTDCQRDLLGFLTRKLHCPDTAEDIAHESFVILVRTAGESAIDHPRRFLFRTAANLAVDYVRHNKVVERHVEQYNHHGEETLAASPEQEVSEAEWSRLLQAALLELPPRTRDVFVLNRLHGLSYLDVGLHLGISESAVEKHISRGIQHCRNQLGQHFLPPGKSKLRE</sequence>
<gene>
    <name evidence="7" type="ORF">MGMO_70c00090</name>
</gene>
<keyword evidence="3" id="KW-0731">Sigma factor</keyword>
<evidence type="ECO:0000313" key="8">
    <source>
        <dbReference type="Proteomes" id="UP000017842"/>
    </source>
</evidence>
<dbReference type="Pfam" id="PF08281">
    <property type="entry name" value="Sigma70_r4_2"/>
    <property type="match status" value="1"/>
</dbReference>
<proteinExistence type="inferred from homology"/>
<dbReference type="InterPro" id="IPR039425">
    <property type="entry name" value="RNA_pol_sigma-70-like"/>
</dbReference>
<keyword evidence="8" id="KW-1185">Reference proteome</keyword>
<dbReference type="AlphaFoldDB" id="V5BW96"/>
<dbReference type="OrthoDB" id="9794372at2"/>
<organism evidence="7 8">
    <name type="scientific">Methyloglobulus morosus KoM1</name>
    <dbReference type="NCBI Taxonomy" id="1116472"/>
    <lineage>
        <taxon>Bacteria</taxon>
        <taxon>Pseudomonadati</taxon>
        <taxon>Pseudomonadota</taxon>
        <taxon>Gammaproteobacteria</taxon>
        <taxon>Methylococcales</taxon>
        <taxon>Methylococcaceae</taxon>
        <taxon>Methyloglobulus</taxon>
    </lineage>
</organism>
<dbReference type="PANTHER" id="PTHR43133">
    <property type="entry name" value="RNA POLYMERASE ECF-TYPE SIGMA FACTO"/>
    <property type="match status" value="1"/>
</dbReference>
<feature type="domain" description="RNA polymerase sigma-70 region 2" evidence="5">
    <location>
        <begin position="8"/>
        <end position="73"/>
    </location>
</feature>
<evidence type="ECO:0000256" key="4">
    <source>
        <dbReference type="ARBA" id="ARBA00023163"/>
    </source>
</evidence>
<name>V5BW96_9GAMM</name>
<dbReference type="RefSeq" id="WP_023494838.1">
    <property type="nucleotide sequence ID" value="NZ_AYLO01000067.1"/>
</dbReference>
<evidence type="ECO:0000259" key="6">
    <source>
        <dbReference type="Pfam" id="PF08281"/>
    </source>
</evidence>
<accession>V5BW96</accession>
<evidence type="ECO:0000313" key="7">
    <source>
        <dbReference type="EMBL" id="ESS72114.1"/>
    </source>
</evidence>
<dbReference type="CDD" id="cd06171">
    <property type="entry name" value="Sigma70_r4"/>
    <property type="match status" value="1"/>
</dbReference>
<dbReference type="GO" id="GO:0003677">
    <property type="term" value="F:DNA binding"/>
    <property type="evidence" value="ECO:0007669"/>
    <property type="project" value="InterPro"/>
</dbReference>
<dbReference type="SUPFAM" id="SSF88946">
    <property type="entry name" value="Sigma2 domain of RNA polymerase sigma factors"/>
    <property type="match status" value="1"/>
</dbReference>
<dbReference type="InterPro" id="IPR013249">
    <property type="entry name" value="RNA_pol_sigma70_r4_t2"/>
</dbReference>
<evidence type="ECO:0000259" key="5">
    <source>
        <dbReference type="Pfam" id="PF04542"/>
    </source>
</evidence>
<comment type="caution">
    <text evidence="7">The sequence shown here is derived from an EMBL/GenBank/DDBJ whole genome shotgun (WGS) entry which is preliminary data.</text>
</comment>
<dbReference type="InterPro" id="IPR036388">
    <property type="entry name" value="WH-like_DNA-bd_sf"/>
</dbReference>